<dbReference type="KEGG" id="vg:37627362"/>
<dbReference type="RefSeq" id="YP_009362149.1">
    <property type="nucleotide sequence ID" value="NC_034534.1"/>
</dbReference>
<evidence type="ECO:0000313" key="1">
    <source>
        <dbReference type="EMBL" id="AJR28507.1"/>
    </source>
</evidence>
<dbReference type="GeneID" id="37627362"/>
<proteinExistence type="predicted"/>
<reference evidence="1 2" key="1">
    <citation type="journal article" date="2015" name="PLoS Pathog.">
        <title>Evolution of genome size and complexity in the rhabdoviridae.</title>
        <authorList>
            <person name="Walker P.J."/>
            <person name="Firth C."/>
            <person name="Widen S.G."/>
            <person name="Blasdell K.R."/>
            <person name="Guzman H."/>
            <person name="Wood T.G."/>
            <person name="Paradkar P.N."/>
            <person name="Holmes E.C."/>
            <person name="Tesh R.B."/>
            <person name="Vasilakis N."/>
        </authorList>
    </citation>
    <scope>NUCLEOTIDE SEQUENCE [LARGE SCALE GENOMIC DNA]</scope>
    <source>
        <strain evidence="1">CaAr16102</strain>
    </source>
</reference>
<evidence type="ECO:0000313" key="2">
    <source>
        <dbReference type="Proteomes" id="UP000145727"/>
    </source>
</evidence>
<sequence>MKVVFIIYTLLFSHLNSSEIFDDEESSCDGNELEKLQCMLDSLNSGGVLESVPQTSTSPQGVGAIISGIEKPSFFLQLFLPFAMAFRDSIV</sequence>
<name>A0A0D3R1W4_9RHAB</name>
<organism evidence="1 2">
    <name type="scientific">Rochambeau virus</name>
    <dbReference type="NCBI Taxonomy" id="380435"/>
    <lineage>
        <taxon>Viruses</taxon>
        <taxon>Riboviria</taxon>
        <taxon>Orthornavirae</taxon>
        <taxon>Negarnaviricota</taxon>
        <taxon>Haploviricotina</taxon>
        <taxon>Monjiviricetes</taxon>
        <taxon>Mononegavirales</taxon>
        <taxon>Rhabdoviridae</taxon>
        <taxon>Alpharhabdovirinae</taxon>
        <taxon>Curiovirus</taxon>
        <taxon>Curiovirus rochambeau</taxon>
    </lineage>
</organism>
<keyword evidence="2" id="KW-1185">Reference proteome</keyword>
<dbReference type="Proteomes" id="UP000145727">
    <property type="component" value="Segment"/>
</dbReference>
<accession>A0A0D3R1W4</accession>
<dbReference type="EMBL" id="KM205012">
    <property type="protein sequence ID" value="AJR28507.1"/>
    <property type="molecule type" value="Viral_cRNA"/>
</dbReference>
<protein>
    <submittedName>
        <fullName evidence="1">Uncharacterized protein</fullName>
    </submittedName>
</protein>